<name>A0A841R1K8_9FIRM</name>
<gene>
    <name evidence="1" type="ORF">HNR45_000019</name>
</gene>
<sequence length="195" mass="21670">MADVKLNIDQWKKFAEAVAKSTDQKRIDEAKSNALRQMAAAYLRAAIKKTPKGLGGTVKIGGEKKRLKKVDKDKTWKAGEVDERYVSIGEGEKERVIHVNSEHMQRSWDAGKIEKTSRAHRIAITNSASYASFVNDGHRQTPGRFIPIIGKKLVNNFVEGKHITEIAQAYTESKAGGIIRRQTSELLKGLKNGGK</sequence>
<evidence type="ECO:0000313" key="2">
    <source>
        <dbReference type="Proteomes" id="UP000591941"/>
    </source>
</evidence>
<comment type="caution">
    <text evidence="1">The sequence shown here is derived from an EMBL/GenBank/DDBJ whole genome shotgun (WGS) entry which is preliminary data.</text>
</comment>
<organism evidence="1 2">
    <name type="scientific">Negativicoccus succinicivorans</name>
    <dbReference type="NCBI Taxonomy" id="620903"/>
    <lineage>
        <taxon>Bacteria</taxon>
        <taxon>Bacillati</taxon>
        <taxon>Bacillota</taxon>
        <taxon>Negativicutes</taxon>
        <taxon>Veillonellales</taxon>
        <taxon>Veillonellaceae</taxon>
        <taxon>Negativicoccus</taxon>
    </lineage>
</organism>
<evidence type="ECO:0008006" key="3">
    <source>
        <dbReference type="Google" id="ProtNLM"/>
    </source>
</evidence>
<dbReference type="OrthoDB" id="1850874at2"/>
<dbReference type="Pfam" id="PF04883">
    <property type="entry name" value="HK97-gp10_like"/>
    <property type="match status" value="1"/>
</dbReference>
<proteinExistence type="predicted"/>
<dbReference type="EMBL" id="JACHHI010000001">
    <property type="protein sequence ID" value="MBB6476997.1"/>
    <property type="molecule type" value="Genomic_DNA"/>
</dbReference>
<dbReference type="Proteomes" id="UP000591941">
    <property type="component" value="Unassembled WGS sequence"/>
</dbReference>
<protein>
    <recommendedName>
        <fullName evidence="3">HK97 gp10 family phage protein</fullName>
    </recommendedName>
</protein>
<reference evidence="1 2" key="1">
    <citation type="submission" date="2020-08" db="EMBL/GenBank/DDBJ databases">
        <title>Genomic Encyclopedia of Type Strains, Phase IV (KMG-IV): sequencing the most valuable type-strain genomes for metagenomic binning, comparative biology and taxonomic classification.</title>
        <authorList>
            <person name="Goeker M."/>
        </authorList>
    </citation>
    <scope>NUCLEOTIDE SEQUENCE [LARGE SCALE GENOMIC DNA]</scope>
    <source>
        <strain evidence="1 2">DSM 21255</strain>
    </source>
</reference>
<accession>A0A841R1K8</accession>
<dbReference type="RefSeq" id="WP_159822172.1">
    <property type="nucleotide sequence ID" value="NZ_CABWNB010000001.1"/>
</dbReference>
<evidence type="ECO:0000313" key="1">
    <source>
        <dbReference type="EMBL" id="MBB6476997.1"/>
    </source>
</evidence>
<dbReference type="GeneID" id="93485308"/>
<keyword evidence="2" id="KW-1185">Reference proteome</keyword>
<dbReference type="AlphaFoldDB" id="A0A841R1K8"/>
<dbReference type="InterPro" id="IPR010064">
    <property type="entry name" value="HK97-gp10_tail"/>
</dbReference>